<name>A0A5E4NBW6_9HEMI</name>
<proteinExistence type="predicted"/>
<feature type="chain" id="PRO_5022893124" evidence="1">
    <location>
        <begin position="19"/>
        <end position="698"/>
    </location>
</feature>
<dbReference type="OrthoDB" id="6641868at2759"/>
<evidence type="ECO:0000256" key="1">
    <source>
        <dbReference type="SAM" id="SignalP"/>
    </source>
</evidence>
<feature type="signal peptide" evidence="1">
    <location>
        <begin position="1"/>
        <end position="18"/>
    </location>
</feature>
<keyword evidence="3" id="KW-1185">Reference proteome</keyword>
<organism evidence="2 3">
    <name type="scientific">Cinara cedri</name>
    <dbReference type="NCBI Taxonomy" id="506608"/>
    <lineage>
        <taxon>Eukaryota</taxon>
        <taxon>Metazoa</taxon>
        <taxon>Ecdysozoa</taxon>
        <taxon>Arthropoda</taxon>
        <taxon>Hexapoda</taxon>
        <taxon>Insecta</taxon>
        <taxon>Pterygota</taxon>
        <taxon>Neoptera</taxon>
        <taxon>Paraneoptera</taxon>
        <taxon>Hemiptera</taxon>
        <taxon>Sternorrhyncha</taxon>
        <taxon>Aphidomorpha</taxon>
        <taxon>Aphidoidea</taxon>
        <taxon>Aphididae</taxon>
        <taxon>Lachninae</taxon>
        <taxon>Cinara</taxon>
    </lineage>
</organism>
<evidence type="ECO:0000313" key="3">
    <source>
        <dbReference type="Proteomes" id="UP000325440"/>
    </source>
</evidence>
<gene>
    <name evidence="2" type="ORF">CINCED_3A025559</name>
</gene>
<sequence length="698" mass="83085">MMIFRTLILSVQILLVLNKKPEMALKISKQIDHEKCVQQFYDIYFKSKHSYEVRYYSTITAFDDSICLILKQFSKYYLSVFPTEKKLNDLCKRLETNPSKVYDLRIRNDYVVNICLHIVRCIDYLYVSALYRNKKLFNMYKSHSLLCRTIQQFFKEHCKQSKVSDDEITISCNIQKLHIVLGEIMYFEKITDEESLKYQENTGYQSNATKFVKLEFELMSDIDWTETFFNDSARYNIFKQTPTQKVERLNHQTLCDKINLEKSLKKHSHKYSKSIETNKCAPLLLTKFRSTSDEVKNLIIYSLQRLEEYFIFMLQSSNKTMYQLNKDQMDQNVLSPFKKLCGDVPEVLLYIHEHQTNDPIDLTLFNLFLSLCGNNMDFIDLRCPAKYGGEFDSILLYQEKCIMEAIRVKLLWNFYVRNETILEIDEFTTNSEINTQCSELNYKYIKDISTTITEFYTKKGNEVIIWTTYDWLSLKYLLTEVYEDNIDINGIKFNKMDIENVQFTFSEIYYYFLPLNANITKFLFFQNIILCNYLDEIMNMYVYRHAITIVVYFENRVYDKKNEIKISSLRNSLMWYEKSRYKFFLSLTLKCETKDSVLKIITAINKFKKNSDYLEIRNNIPSPAYVELFNAIKSKVFSSDKNESFYRTLKENCLIAIDFVSKFVDIVRKSIKVINPSNSHYDSNIDELPCHDLTYSPK</sequence>
<accession>A0A5E4NBW6</accession>
<dbReference type="Proteomes" id="UP000325440">
    <property type="component" value="Unassembled WGS sequence"/>
</dbReference>
<keyword evidence="1" id="KW-0732">Signal</keyword>
<evidence type="ECO:0000313" key="2">
    <source>
        <dbReference type="EMBL" id="VVC39066.1"/>
    </source>
</evidence>
<dbReference type="EMBL" id="CABPRJ010001595">
    <property type="protein sequence ID" value="VVC39066.1"/>
    <property type="molecule type" value="Genomic_DNA"/>
</dbReference>
<dbReference type="AlphaFoldDB" id="A0A5E4NBW6"/>
<reference evidence="2 3" key="1">
    <citation type="submission" date="2019-08" db="EMBL/GenBank/DDBJ databases">
        <authorList>
            <person name="Alioto T."/>
            <person name="Alioto T."/>
            <person name="Gomez Garrido J."/>
        </authorList>
    </citation>
    <scope>NUCLEOTIDE SEQUENCE [LARGE SCALE GENOMIC DNA]</scope>
</reference>
<protein>
    <submittedName>
        <fullName evidence="2">Uncharacterized protein</fullName>
    </submittedName>
</protein>